<dbReference type="InterPro" id="IPR052556">
    <property type="entry name" value="PolySynth_Transporter"/>
</dbReference>
<feature type="transmembrane region" description="Helical" evidence="5">
    <location>
        <begin position="12"/>
        <end position="34"/>
    </location>
</feature>
<feature type="transmembrane region" description="Helical" evidence="5">
    <location>
        <begin position="331"/>
        <end position="351"/>
    </location>
</feature>
<feature type="transmembrane region" description="Helical" evidence="5">
    <location>
        <begin position="295"/>
        <end position="319"/>
    </location>
</feature>
<feature type="transmembrane region" description="Helical" evidence="5">
    <location>
        <begin position="146"/>
        <end position="165"/>
    </location>
</feature>
<evidence type="ECO:0000256" key="3">
    <source>
        <dbReference type="ARBA" id="ARBA00022989"/>
    </source>
</evidence>
<comment type="subcellular location">
    <subcellularLocation>
        <location evidence="1">Membrane</location>
        <topology evidence="1">Multi-pass membrane protein</topology>
    </subcellularLocation>
</comment>
<evidence type="ECO:0000256" key="4">
    <source>
        <dbReference type="ARBA" id="ARBA00023136"/>
    </source>
</evidence>
<keyword evidence="4 5" id="KW-0472">Membrane</keyword>
<gene>
    <name evidence="6" type="ORF">DWW02_29010</name>
</gene>
<reference evidence="6 7" key="1">
    <citation type="submission" date="2018-08" db="EMBL/GenBank/DDBJ databases">
        <title>A genome reference for cultivated species of the human gut microbiota.</title>
        <authorList>
            <person name="Zou Y."/>
            <person name="Xue W."/>
            <person name="Luo G."/>
        </authorList>
    </citation>
    <scope>NUCLEOTIDE SEQUENCE [LARGE SCALE GENOMIC DNA]</scope>
    <source>
        <strain evidence="6 7">AF14-18</strain>
    </source>
</reference>
<dbReference type="InterPro" id="IPR002797">
    <property type="entry name" value="Polysacc_synth"/>
</dbReference>
<feature type="transmembrane region" description="Helical" evidence="5">
    <location>
        <begin position="422"/>
        <end position="438"/>
    </location>
</feature>
<dbReference type="AlphaFoldDB" id="A0A412YT04"/>
<dbReference type="CDD" id="cd13128">
    <property type="entry name" value="MATE_Wzx_like"/>
    <property type="match status" value="1"/>
</dbReference>
<accession>A0A412YT04</accession>
<evidence type="ECO:0000313" key="7">
    <source>
        <dbReference type="Proteomes" id="UP000284543"/>
    </source>
</evidence>
<dbReference type="Proteomes" id="UP000284543">
    <property type="component" value="Unassembled WGS sequence"/>
</dbReference>
<comment type="caution">
    <text evidence="6">The sequence shown here is derived from an EMBL/GenBank/DDBJ whole genome shotgun (WGS) entry which is preliminary data.</text>
</comment>
<dbReference type="Pfam" id="PF01943">
    <property type="entry name" value="Polysacc_synt"/>
    <property type="match status" value="1"/>
</dbReference>
<feature type="transmembrane region" description="Helical" evidence="5">
    <location>
        <begin position="256"/>
        <end position="274"/>
    </location>
</feature>
<feature type="transmembrane region" description="Helical" evidence="5">
    <location>
        <begin position="171"/>
        <end position="193"/>
    </location>
</feature>
<sequence>MRKRHSLTYNGVMNLIYTGSRIFFPLLTAPFLARTLGPASTGRVDFIISIANYFVLIASLGIPTYGIRICAEAGNDKTILSRTVHELLFINVTATIISLFLYTLCILVTPRLFSEYPIAILGGILILFRTFSIDWFYQGIEQYDYITTRTLIMRLLAMVFIFLAIHSPKDYLAYGISCLIMETGASICNFWNLRKYILLTKINGYHIKAHFKPIIIFFLSSVAISVYNQIDVTMIGMLQSSSEVGFYEYGIKPVKVIWTVLIGLTSVAMPRVVSLIKQHRKQEERLLRRKAAQGIFLLSVPIVVFLFSISESLILFLFGPGYATSVTVFKIFVFAITPVAYSNYLANIILLPNGKEKERAFSVNIGLIVDIILNTFLIPHYGAAGAAFATLCTELAVCLCLLCSSRKELKDAFVDFNWRKKISIVVVCITLGLLTKWLPISNLFLKIIASVIIYGLGYLSTLLSFREPVFMEQKIKIIEALHKKFR</sequence>
<keyword evidence="2 5" id="KW-0812">Transmembrane</keyword>
<feature type="transmembrane region" description="Helical" evidence="5">
    <location>
        <begin position="214"/>
        <end position="236"/>
    </location>
</feature>
<evidence type="ECO:0000313" key="6">
    <source>
        <dbReference type="EMBL" id="RGV68710.1"/>
    </source>
</evidence>
<dbReference type="GO" id="GO:0016020">
    <property type="term" value="C:membrane"/>
    <property type="evidence" value="ECO:0007669"/>
    <property type="project" value="UniProtKB-SubCell"/>
</dbReference>
<evidence type="ECO:0000256" key="1">
    <source>
        <dbReference type="ARBA" id="ARBA00004141"/>
    </source>
</evidence>
<feature type="transmembrane region" description="Helical" evidence="5">
    <location>
        <begin position="360"/>
        <end position="378"/>
    </location>
</feature>
<dbReference type="PANTHER" id="PTHR43424">
    <property type="entry name" value="LOCUS PUTATIVE PROTEIN 1-RELATED"/>
    <property type="match status" value="1"/>
</dbReference>
<protein>
    <submittedName>
        <fullName evidence="6">Flippase</fullName>
    </submittedName>
</protein>
<proteinExistence type="predicted"/>
<feature type="transmembrane region" description="Helical" evidence="5">
    <location>
        <begin position="116"/>
        <end position="137"/>
    </location>
</feature>
<evidence type="ECO:0000256" key="2">
    <source>
        <dbReference type="ARBA" id="ARBA00022692"/>
    </source>
</evidence>
<dbReference type="RefSeq" id="WP_118019747.1">
    <property type="nucleotide sequence ID" value="NZ_CAURXV010000003.1"/>
</dbReference>
<feature type="transmembrane region" description="Helical" evidence="5">
    <location>
        <begin position="444"/>
        <end position="465"/>
    </location>
</feature>
<feature type="transmembrane region" description="Helical" evidence="5">
    <location>
        <begin position="46"/>
        <end position="67"/>
    </location>
</feature>
<keyword evidence="3 5" id="KW-1133">Transmembrane helix</keyword>
<feature type="transmembrane region" description="Helical" evidence="5">
    <location>
        <begin position="384"/>
        <end position="402"/>
    </location>
</feature>
<dbReference type="PANTHER" id="PTHR43424:SF1">
    <property type="entry name" value="LOCUS PUTATIVE PROTEIN 1-RELATED"/>
    <property type="match status" value="1"/>
</dbReference>
<dbReference type="EMBL" id="QRZM01000028">
    <property type="protein sequence ID" value="RGV68710.1"/>
    <property type="molecule type" value="Genomic_DNA"/>
</dbReference>
<name>A0A412YT04_9FIRM</name>
<organism evidence="6 7">
    <name type="scientific">Enterocloster bolteae</name>
    <dbReference type="NCBI Taxonomy" id="208479"/>
    <lineage>
        <taxon>Bacteria</taxon>
        <taxon>Bacillati</taxon>
        <taxon>Bacillota</taxon>
        <taxon>Clostridia</taxon>
        <taxon>Lachnospirales</taxon>
        <taxon>Lachnospiraceae</taxon>
        <taxon>Enterocloster</taxon>
    </lineage>
</organism>
<feature type="transmembrane region" description="Helical" evidence="5">
    <location>
        <begin position="88"/>
        <end position="110"/>
    </location>
</feature>
<evidence type="ECO:0000256" key="5">
    <source>
        <dbReference type="SAM" id="Phobius"/>
    </source>
</evidence>